<dbReference type="OrthoDB" id="9805026at2"/>
<dbReference type="HAMAP" id="MF_00104">
    <property type="entry name" value="RNase_III"/>
    <property type="match status" value="1"/>
</dbReference>
<comment type="subcellular location">
    <subcellularLocation>
        <location evidence="9">Cytoplasm</location>
    </subcellularLocation>
</comment>
<dbReference type="PROSITE" id="PS00517">
    <property type="entry name" value="RNASE_3_1"/>
    <property type="match status" value="1"/>
</dbReference>
<dbReference type="GO" id="GO:0005737">
    <property type="term" value="C:cytoplasm"/>
    <property type="evidence" value="ECO:0007669"/>
    <property type="project" value="UniProtKB-SubCell"/>
</dbReference>
<dbReference type="Gene3D" id="1.10.1520.10">
    <property type="entry name" value="Ribonuclease III domain"/>
    <property type="match status" value="1"/>
</dbReference>
<dbReference type="PROSITE" id="PS50142">
    <property type="entry name" value="RNASE_3_2"/>
    <property type="match status" value="1"/>
</dbReference>
<name>A0A1H0CPX9_9BACT</name>
<feature type="active site" evidence="9">
    <location>
        <position position="119"/>
    </location>
</feature>
<keyword evidence="5 9" id="KW-0540">Nuclease</keyword>
<evidence type="ECO:0000259" key="10">
    <source>
        <dbReference type="PROSITE" id="PS50137"/>
    </source>
</evidence>
<evidence type="ECO:0000256" key="7">
    <source>
        <dbReference type="ARBA" id="ARBA00022801"/>
    </source>
</evidence>
<keyword evidence="3 9" id="KW-0698">rRNA processing</keyword>
<evidence type="ECO:0000256" key="9">
    <source>
        <dbReference type="HAMAP-Rule" id="MF_00104"/>
    </source>
</evidence>
<evidence type="ECO:0000256" key="8">
    <source>
        <dbReference type="ARBA" id="ARBA00022884"/>
    </source>
</evidence>
<organism evidence="12 13">
    <name type="scientific">Desulfonauticus submarinus</name>
    <dbReference type="NCBI Taxonomy" id="206665"/>
    <lineage>
        <taxon>Bacteria</taxon>
        <taxon>Pseudomonadati</taxon>
        <taxon>Thermodesulfobacteriota</taxon>
        <taxon>Desulfovibrionia</taxon>
        <taxon>Desulfovibrionales</taxon>
        <taxon>Desulfonauticaceae</taxon>
        <taxon>Desulfonauticus</taxon>
    </lineage>
</organism>
<feature type="binding site" evidence="9">
    <location>
        <position position="119"/>
    </location>
    <ligand>
        <name>Mg(2+)</name>
        <dbReference type="ChEBI" id="CHEBI:18420"/>
    </ligand>
</feature>
<keyword evidence="6 9" id="KW-0255">Endonuclease</keyword>
<accession>A0A1H0CPX9</accession>
<dbReference type="InterPro" id="IPR000999">
    <property type="entry name" value="RNase_III_dom"/>
</dbReference>
<comment type="cofactor">
    <cofactor evidence="9">
        <name>Mg(2+)</name>
        <dbReference type="ChEBI" id="CHEBI:18420"/>
    </cofactor>
</comment>
<dbReference type="InterPro" id="IPR014720">
    <property type="entry name" value="dsRBD_dom"/>
</dbReference>
<dbReference type="SUPFAM" id="SSF69065">
    <property type="entry name" value="RNase III domain-like"/>
    <property type="match status" value="1"/>
</dbReference>
<dbReference type="GO" id="GO:0046872">
    <property type="term" value="F:metal ion binding"/>
    <property type="evidence" value="ECO:0007669"/>
    <property type="project" value="UniProtKB-KW"/>
</dbReference>
<dbReference type="InterPro" id="IPR036389">
    <property type="entry name" value="RNase_III_sf"/>
</dbReference>
<dbReference type="CDD" id="cd00593">
    <property type="entry name" value="RIBOc"/>
    <property type="match status" value="1"/>
</dbReference>
<comment type="function">
    <text evidence="9">Digests double-stranded RNA. Involved in the processing of primary rRNA transcript to yield the immediate precursors to the large and small rRNAs (23S and 16S). Processes some mRNAs, and tRNAs when they are encoded in the rRNA operon. Processes pre-crRNA and tracrRNA of type II CRISPR loci if present in the organism.</text>
</comment>
<dbReference type="Pfam" id="PF14622">
    <property type="entry name" value="Ribonucleas_3_3"/>
    <property type="match status" value="1"/>
</dbReference>
<dbReference type="PANTHER" id="PTHR11207:SF0">
    <property type="entry name" value="RIBONUCLEASE 3"/>
    <property type="match status" value="1"/>
</dbReference>
<feature type="domain" description="DRBM" evidence="10">
    <location>
        <begin position="159"/>
        <end position="230"/>
    </location>
</feature>
<evidence type="ECO:0000256" key="4">
    <source>
        <dbReference type="ARBA" id="ARBA00022664"/>
    </source>
</evidence>
<evidence type="ECO:0000256" key="1">
    <source>
        <dbReference type="ARBA" id="ARBA00000109"/>
    </source>
</evidence>
<keyword evidence="8 9" id="KW-0694">RNA-binding</keyword>
<dbReference type="SUPFAM" id="SSF54768">
    <property type="entry name" value="dsRNA-binding domain-like"/>
    <property type="match status" value="1"/>
</dbReference>
<dbReference type="EC" id="3.1.26.3" evidence="9"/>
<feature type="binding site" evidence="9">
    <location>
        <position position="116"/>
    </location>
    <ligand>
        <name>Mg(2+)</name>
        <dbReference type="ChEBI" id="CHEBI:18420"/>
    </ligand>
</feature>
<dbReference type="AlphaFoldDB" id="A0A1H0CPX9"/>
<sequence length="231" mass="26283">MTKYKSLFKILNYSFKNKDLLIQALTHTSYANETGTKDNERLEFLGDAVLELAISDILYSQFPQAEEGKLTKARACLVNETSLANLARKLELGKFILLGKGEELQGGRERNSILADTFEAILGAIYLDSKNFSQIKKIISKLFFPLLPKKINTLTEKKDYKTQLQEYTQEKFGDRPIYTLIESSGPDHAKIFKVKVILPNPQKTEVFAEEQSIKKAEQLAAKKALQLFRQK</sequence>
<dbReference type="GO" id="GO:0004525">
    <property type="term" value="F:ribonuclease III activity"/>
    <property type="evidence" value="ECO:0007669"/>
    <property type="project" value="UniProtKB-UniRule"/>
</dbReference>
<dbReference type="GO" id="GO:0006397">
    <property type="term" value="P:mRNA processing"/>
    <property type="evidence" value="ECO:0007669"/>
    <property type="project" value="UniProtKB-UniRule"/>
</dbReference>
<dbReference type="GO" id="GO:0019843">
    <property type="term" value="F:rRNA binding"/>
    <property type="evidence" value="ECO:0007669"/>
    <property type="project" value="UniProtKB-KW"/>
</dbReference>
<dbReference type="GO" id="GO:0003725">
    <property type="term" value="F:double-stranded RNA binding"/>
    <property type="evidence" value="ECO:0007669"/>
    <property type="project" value="TreeGrafter"/>
</dbReference>
<dbReference type="NCBIfam" id="TIGR02191">
    <property type="entry name" value="RNaseIII"/>
    <property type="match status" value="1"/>
</dbReference>
<keyword evidence="9" id="KW-0819">tRNA processing</keyword>
<dbReference type="GO" id="GO:0010468">
    <property type="term" value="P:regulation of gene expression"/>
    <property type="evidence" value="ECO:0007669"/>
    <property type="project" value="TreeGrafter"/>
</dbReference>
<reference evidence="12 13" key="1">
    <citation type="submission" date="2016-10" db="EMBL/GenBank/DDBJ databases">
        <authorList>
            <person name="de Groot N.N."/>
        </authorList>
    </citation>
    <scope>NUCLEOTIDE SEQUENCE [LARGE SCALE GENOMIC DNA]</scope>
    <source>
        <strain evidence="12 13">DSM 15269</strain>
    </source>
</reference>
<dbReference type="SMART" id="SM00358">
    <property type="entry name" value="DSRM"/>
    <property type="match status" value="1"/>
</dbReference>
<dbReference type="EMBL" id="FNIN01000003">
    <property type="protein sequence ID" value="SDN59962.1"/>
    <property type="molecule type" value="Genomic_DNA"/>
</dbReference>
<gene>
    <name evidence="9" type="primary">rnc</name>
    <name evidence="12" type="ORF">SAMN04488516_103137</name>
</gene>
<dbReference type="InterPro" id="IPR011907">
    <property type="entry name" value="RNase_III"/>
</dbReference>
<dbReference type="SMART" id="SM00535">
    <property type="entry name" value="RIBOc"/>
    <property type="match status" value="1"/>
</dbReference>
<evidence type="ECO:0000256" key="2">
    <source>
        <dbReference type="ARBA" id="ARBA00010183"/>
    </source>
</evidence>
<evidence type="ECO:0000256" key="5">
    <source>
        <dbReference type="ARBA" id="ARBA00022722"/>
    </source>
</evidence>
<evidence type="ECO:0000256" key="6">
    <source>
        <dbReference type="ARBA" id="ARBA00022759"/>
    </source>
</evidence>
<keyword evidence="9" id="KW-0479">Metal-binding</keyword>
<keyword evidence="9" id="KW-0699">rRNA-binding</keyword>
<comment type="catalytic activity">
    <reaction evidence="1 9">
        <text>Endonucleolytic cleavage to 5'-phosphomonoester.</text>
        <dbReference type="EC" id="3.1.26.3"/>
    </reaction>
</comment>
<dbReference type="GO" id="GO:0006364">
    <property type="term" value="P:rRNA processing"/>
    <property type="evidence" value="ECO:0007669"/>
    <property type="project" value="UniProtKB-UniRule"/>
</dbReference>
<keyword evidence="9" id="KW-0460">Magnesium</keyword>
<dbReference type="Pfam" id="PF00035">
    <property type="entry name" value="dsrm"/>
    <property type="match status" value="1"/>
</dbReference>
<dbReference type="CDD" id="cd10845">
    <property type="entry name" value="DSRM_RNAse_III_family"/>
    <property type="match status" value="1"/>
</dbReference>
<dbReference type="Gene3D" id="3.30.160.20">
    <property type="match status" value="1"/>
</dbReference>
<dbReference type="STRING" id="206665.SAMN04488516_103137"/>
<evidence type="ECO:0000313" key="12">
    <source>
        <dbReference type="EMBL" id="SDN59962.1"/>
    </source>
</evidence>
<evidence type="ECO:0000313" key="13">
    <source>
        <dbReference type="Proteomes" id="UP000199602"/>
    </source>
</evidence>
<evidence type="ECO:0000256" key="3">
    <source>
        <dbReference type="ARBA" id="ARBA00022552"/>
    </source>
</evidence>
<dbReference type="PANTHER" id="PTHR11207">
    <property type="entry name" value="RIBONUCLEASE III"/>
    <property type="match status" value="1"/>
</dbReference>
<dbReference type="FunFam" id="1.10.1520.10:FF:000001">
    <property type="entry name" value="Ribonuclease 3"/>
    <property type="match status" value="1"/>
</dbReference>
<evidence type="ECO:0000259" key="11">
    <source>
        <dbReference type="PROSITE" id="PS50142"/>
    </source>
</evidence>
<dbReference type="Proteomes" id="UP000199602">
    <property type="component" value="Unassembled WGS sequence"/>
</dbReference>
<protein>
    <recommendedName>
        <fullName evidence="9">Ribonuclease 3</fullName>
        <ecNumber evidence="9">3.1.26.3</ecNumber>
    </recommendedName>
    <alternativeName>
        <fullName evidence="9">Ribonuclease III</fullName>
        <shortName evidence="9">RNase III</shortName>
    </alternativeName>
</protein>
<keyword evidence="9" id="KW-0963">Cytoplasm</keyword>
<keyword evidence="7 9" id="KW-0378">Hydrolase</keyword>
<feature type="binding site" evidence="9">
    <location>
        <position position="43"/>
    </location>
    <ligand>
        <name>Mg(2+)</name>
        <dbReference type="ChEBI" id="CHEBI:18420"/>
    </ligand>
</feature>
<proteinExistence type="inferred from homology"/>
<feature type="active site" evidence="9">
    <location>
        <position position="47"/>
    </location>
</feature>
<dbReference type="GO" id="GO:0008033">
    <property type="term" value="P:tRNA processing"/>
    <property type="evidence" value="ECO:0007669"/>
    <property type="project" value="UniProtKB-KW"/>
</dbReference>
<keyword evidence="13" id="KW-1185">Reference proteome</keyword>
<comment type="similarity">
    <text evidence="2">Belongs to the ribonuclease III family.</text>
</comment>
<keyword evidence="4 9" id="KW-0507">mRNA processing</keyword>
<feature type="domain" description="RNase III" evidence="11">
    <location>
        <begin position="4"/>
        <end position="130"/>
    </location>
</feature>
<comment type="subunit">
    <text evidence="9">Homodimer.</text>
</comment>
<dbReference type="PROSITE" id="PS50137">
    <property type="entry name" value="DS_RBD"/>
    <property type="match status" value="1"/>
</dbReference>
<dbReference type="RefSeq" id="WP_092064353.1">
    <property type="nucleotide sequence ID" value="NZ_FNIN01000003.1"/>
</dbReference>